<reference evidence="2 3" key="1">
    <citation type="submission" date="2020-03" db="EMBL/GenBank/DDBJ databases">
        <title>WGS of actinomycetes isolated from Thailand.</title>
        <authorList>
            <person name="Thawai C."/>
        </authorList>
    </citation>
    <scope>NUCLEOTIDE SEQUENCE [LARGE SCALE GENOMIC DNA]</scope>
    <source>
        <strain evidence="2 3">PLAI 1-29</strain>
    </source>
</reference>
<keyword evidence="3" id="KW-1185">Reference proteome</keyword>
<accession>A0ABX1C331</accession>
<dbReference type="Gene3D" id="3.40.50.720">
    <property type="entry name" value="NAD(P)-binding Rossmann-like Domain"/>
    <property type="match status" value="1"/>
</dbReference>
<name>A0ABX1C331_9ACTN</name>
<proteinExistence type="predicted"/>
<comment type="caution">
    <text evidence="2">The sequence shown here is derived from an EMBL/GenBank/DDBJ whole genome shotgun (WGS) entry which is preliminary data.</text>
</comment>
<evidence type="ECO:0000313" key="2">
    <source>
        <dbReference type="EMBL" id="NJQ03191.1"/>
    </source>
</evidence>
<organism evidence="2 3">
    <name type="scientific">Streptomyces zingiberis</name>
    <dbReference type="NCBI Taxonomy" id="2053010"/>
    <lineage>
        <taxon>Bacteria</taxon>
        <taxon>Bacillati</taxon>
        <taxon>Actinomycetota</taxon>
        <taxon>Actinomycetes</taxon>
        <taxon>Kitasatosporales</taxon>
        <taxon>Streptomycetaceae</taxon>
        <taxon>Streptomyces</taxon>
    </lineage>
</organism>
<protein>
    <submittedName>
        <fullName evidence="2">Uncharacterized protein</fullName>
    </submittedName>
</protein>
<evidence type="ECO:0000313" key="3">
    <source>
        <dbReference type="Proteomes" id="UP000695264"/>
    </source>
</evidence>
<gene>
    <name evidence="2" type="ORF">HCK00_22315</name>
</gene>
<dbReference type="EMBL" id="JAATEN010000022">
    <property type="protein sequence ID" value="NJQ03191.1"/>
    <property type="molecule type" value="Genomic_DNA"/>
</dbReference>
<dbReference type="RefSeq" id="WP_168103823.1">
    <property type="nucleotide sequence ID" value="NZ_JAATEN010000022.1"/>
</dbReference>
<dbReference type="Proteomes" id="UP000695264">
    <property type="component" value="Unassembled WGS sequence"/>
</dbReference>
<sequence>MSRSRLVPGAEVVAVPGRGLALRTPGGEFLGVRTGGADERALLARLADGTAGPADPELDRVVHAFEQAGYLTDGSPPGGWPAARRRVLLLGDAVLTGPLAAQLTALGAEPYPAPAGAGDPPATDPTAPPGTGDLLATDPAAVVWCLDGPVPGGLWDGADRLPEHGVAWLRCHREGRQAFVEPVAAAPGDVTSAHVRSRRLAATPAHRELAAYWSGPRVSGAPAGLTPPAAALLAALLAEDLGRWATGTPGPDILPARLPARLRLRRVDLTTLTVTAHPVLPVPEVAPAPGGHG</sequence>
<evidence type="ECO:0000256" key="1">
    <source>
        <dbReference type="SAM" id="MobiDB-lite"/>
    </source>
</evidence>
<feature type="region of interest" description="Disordered" evidence="1">
    <location>
        <begin position="111"/>
        <end position="133"/>
    </location>
</feature>